<organism evidence="4 5">
    <name type="scientific">Povalibacter uvarum</name>
    <dbReference type="NCBI Taxonomy" id="732238"/>
    <lineage>
        <taxon>Bacteria</taxon>
        <taxon>Pseudomonadati</taxon>
        <taxon>Pseudomonadota</taxon>
        <taxon>Gammaproteobacteria</taxon>
        <taxon>Steroidobacterales</taxon>
        <taxon>Steroidobacteraceae</taxon>
        <taxon>Povalibacter</taxon>
    </lineage>
</organism>
<keyword evidence="1" id="KW-1133">Transmembrane helix</keyword>
<proteinExistence type="predicted"/>
<feature type="domain" description="Inactive transglutaminase fused to 7 transmembrane helices" evidence="2">
    <location>
        <begin position="23"/>
        <end position="181"/>
    </location>
</feature>
<dbReference type="AlphaFoldDB" id="A0A841HMK1"/>
<dbReference type="EMBL" id="JACHHZ010000003">
    <property type="protein sequence ID" value="MBB6094337.1"/>
    <property type="molecule type" value="Genomic_DNA"/>
</dbReference>
<gene>
    <name evidence="4" type="ORF">HNQ60_003218</name>
</gene>
<feature type="transmembrane region" description="Helical" evidence="1">
    <location>
        <begin position="471"/>
        <end position="491"/>
    </location>
</feature>
<feature type="transmembrane region" description="Helical" evidence="1">
    <location>
        <begin position="409"/>
        <end position="427"/>
    </location>
</feature>
<dbReference type="Proteomes" id="UP000588068">
    <property type="component" value="Unassembled WGS sequence"/>
</dbReference>
<evidence type="ECO:0008006" key="6">
    <source>
        <dbReference type="Google" id="ProtNLM"/>
    </source>
</evidence>
<feature type="transmembrane region" description="Helical" evidence="1">
    <location>
        <begin position="6"/>
        <end position="23"/>
    </location>
</feature>
<feature type="transmembrane region" description="Helical" evidence="1">
    <location>
        <begin position="354"/>
        <end position="375"/>
    </location>
</feature>
<name>A0A841HMK1_9GAMM</name>
<reference evidence="4 5" key="1">
    <citation type="submission" date="2020-08" db="EMBL/GenBank/DDBJ databases">
        <title>Genomic Encyclopedia of Type Strains, Phase IV (KMG-IV): sequencing the most valuable type-strain genomes for metagenomic binning, comparative biology and taxonomic classification.</title>
        <authorList>
            <person name="Goeker M."/>
        </authorList>
    </citation>
    <scope>NUCLEOTIDE SEQUENCE [LARGE SCALE GENOMIC DNA]</scope>
    <source>
        <strain evidence="4 5">DSM 26723</strain>
    </source>
</reference>
<keyword evidence="1" id="KW-0472">Membrane</keyword>
<accession>A0A841HMK1</accession>
<dbReference type="Pfam" id="PF14400">
    <property type="entry name" value="Transglut_i_TM"/>
    <property type="match status" value="1"/>
</dbReference>
<dbReference type="RefSeq" id="WP_221304225.1">
    <property type="nucleotide sequence ID" value="NZ_JACHHZ010000003.1"/>
</dbReference>
<dbReference type="InterPro" id="IPR025838">
    <property type="entry name" value="Transglut_i_TM"/>
</dbReference>
<feature type="domain" description="7 transmembrane helices usually fused to an inactive transglutaminase" evidence="3">
    <location>
        <begin position="258"/>
        <end position="503"/>
    </location>
</feature>
<dbReference type="InterPro" id="IPR025840">
    <property type="entry name" value="7TM_transglut"/>
</dbReference>
<protein>
    <recommendedName>
        <fullName evidence="6">Inactive transglutaminase fused to 7 transmembrane helices</fullName>
    </recommendedName>
</protein>
<evidence type="ECO:0000259" key="2">
    <source>
        <dbReference type="Pfam" id="PF14400"/>
    </source>
</evidence>
<comment type="caution">
    <text evidence="4">The sequence shown here is derived from an EMBL/GenBank/DDBJ whole genome shotgun (WGS) entry which is preliminary data.</text>
</comment>
<keyword evidence="1" id="KW-0812">Transmembrane</keyword>
<dbReference type="Pfam" id="PF14402">
    <property type="entry name" value="7TM_transglut"/>
    <property type="match status" value="1"/>
</dbReference>
<evidence type="ECO:0000313" key="5">
    <source>
        <dbReference type="Proteomes" id="UP000588068"/>
    </source>
</evidence>
<feature type="transmembrane region" description="Helical" evidence="1">
    <location>
        <begin position="448"/>
        <end position="465"/>
    </location>
</feature>
<evidence type="ECO:0000313" key="4">
    <source>
        <dbReference type="EMBL" id="MBB6094337.1"/>
    </source>
</evidence>
<feature type="transmembrane region" description="Helical" evidence="1">
    <location>
        <begin position="382"/>
        <end position="403"/>
    </location>
</feature>
<sequence>MNNRHIYFLAAVLTVLALSMFAYKAKMLGFPVMPQQQTQIWTIEAAVSFTPGPAAVKATLRIPSLTPGYSLMDENFISRGFGVTTRPAAAGREAQWAVREASGPQTVYYRAVVYRDPTRQAEDTTPAFPEAPKLDEASRIAMEGLIADVRRQSADVASFTTELLRHIGQGQNDPYIRLFLDRTATPSDRAHLATIFLAGAQIPARIAHGVNLRDRAGAVQPEVLLEVHDGVEWLYFNPQTLQQGLPPDFLIWWRGDESIASVEGGSGLDVTVAVQQSLLDSMLVAERRAERSGSHSAEFSLFSLPIATQAVYTVLLMIPIGALVIMFLRNFIGLKTFGTFMPVLVALAFRETRLVWGIVLFAIIVSLGLLIRFYLEKLRLLLVPRLTCVLTVVVLLMAGISVLSHRLGLQPGLSIALFPMVIISMTIERMSIVWEERGAYEAIQEGTGSLIVAAVAYLVMGIAWLEHLIFVFPELLLLVLAAALLVGRYTGYRLLELRRFKALQEDGARAET</sequence>
<evidence type="ECO:0000256" key="1">
    <source>
        <dbReference type="SAM" id="Phobius"/>
    </source>
</evidence>
<evidence type="ECO:0000259" key="3">
    <source>
        <dbReference type="Pfam" id="PF14402"/>
    </source>
</evidence>
<feature type="transmembrane region" description="Helical" evidence="1">
    <location>
        <begin position="310"/>
        <end position="334"/>
    </location>
</feature>
<keyword evidence="5" id="KW-1185">Reference proteome</keyword>